<dbReference type="EMBL" id="QNRR01000004">
    <property type="protein sequence ID" value="RBP44451.1"/>
    <property type="molecule type" value="Genomic_DNA"/>
</dbReference>
<dbReference type="Proteomes" id="UP000253426">
    <property type="component" value="Unassembled WGS sequence"/>
</dbReference>
<comment type="caution">
    <text evidence="3">The sequence shown here is derived from an EMBL/GenBank/DDBJ whole genome shotgun (WGS) entry which is preliminary data.</text>
</comment>
<proteinExistence type="predicted"/>
<dbReference type="Pfam" id="PF04116">
    <property type="entry name" value="FA_hydroxylase"/>
    <property type="match status" value="1"/>
</dbReference>
<gene>
    <name evidence="3" type="ORF">DES53_104271</name>
</gene>
<feature type="transmembrane region" description="Helical" evidence="1">
    <location>
        <begin position="69"/>
        <end position="91"/>
    </location>
</feature>
<feature type="domain" description="Fatty acid hydroxylase" evidence="2">
    <location>
        <begin position="9"/>
        <end position="165"/>
    </location>
</feature>
<evidence type="ECO:0000259" key="2">
    <source>
        <dbReference type="Pfam" id="PF04116"/>
    </source>
</evidence>
<keyword evidence="4" id="KW-1185">Reference proteome</keyword>
<protein>
    <submittedName>
        <fullName evidence="3">Fatty acid hydroxylase family protein</fullName>
    </submittedName>
</protein>
<keyword evidence="1" id="KW-0812">Transmembrane</keyword>
<name>A0A366HPK7_9BACT</name>
<keyword evidence="1" id="KW-1133">Transmembrane helix</keyword>
<sequence length="192" mass="22309">MLLFSILFVSGILYASVLEWLLHRYVMHRPVGSFRYPFETHALVHHRTFKADHTYHLIHEKDREIIPMAWWNGPVLILISSIPAAVASLIMGSWIPWLAITASVAAYYGAYEYMHWCMHVPKDKRRVVERSGIFFRLNGHHLLHHRYMGKNFNVVLPFADLIFGTLLLRSKIHFKQASGPSVPNVQPREVRA</sequence>
<keyword evidence="1" id="KW-0472">Membrane</keyword>
<feature type="transmembrane region" description="Helical" evidence="1">
    <location>
        <begin position="6"/>
        <end position="26"/>
    </location>
</feature>
<evidence type="ECO:0000256" key="1">
    <source>
        <dbReference type="SAM" id="Phobius"/>
    </source>
</evidence>
<evidence type="ECO:0000313" key="3">
    <source>
        <dbReference type="EMBL" id="RBP44451.1"/>
    </source>
</evidence>
<feature type="transmembrane region" description="Helical" evidence="1">
    <location>
        <begin position="97"/>
        <end position="116"/>
    </location>
</feature>
<dbReference type="RefSeq" id="WP_113958854.1">
    <property type="nucleotide sequence ID" value="NZ_QNRR01000004.1"/>
</dbReference>
<dbReference type="GO" id="GO:0008610">
    <property type="term" value="P:lipid biosynthetic process"/>
    <property type="evidence" value="ECO:0007669"/>
    <property type="project" value="InterPro"/>
</dbReference>
<dbReference type="GO" id="GO:0016491">
    <property type="term" value="F:oxidoreductase activity"/>
    <property type="evidence" value="ECO:0007669"/>
    <property type="project" value="InterPro"/>
</dbReference>
<dbReference type="OrthoDB" id="5965958at2"/>
<accession>A0A366HPK7</accession>
<evidence type="ECO:0000313" key="4">
    <source>
        <dbReference type="Proteomes" id="UP000253426"/>
    </source>
</evidence>
<dbReference type="GO" id="GO:0005506">
    <property type="term" value="F:iron ion binding"/>
    <property type="evidence" value="ECO:0007669"/>
    <property type="project" value="InterPro"/>
</dbReference>
<dbReference type="InterPro" id="IPR006694">
    <property type="entry name" value="Fatty_acid_hydroxylase"/>
</dbReference>
<dbReference type="AlphaFoldDB" id="A0A366HPK7"/>
<organism evidence="3 4">
    <name type="scientific">Roseimicrobium gellanilyticum</name>
    <dbReference type="NCBI Taxonomy" id="748857"/>
    <lineage>
        <taxon>Bacteria</taxon>
        <taxon>Pseudomonadati</taxon>
        <taxon>Verrucomicrobiota</taxon>
        <taxon>Verrucomicrobiia</taxon>
        <taxon>Verrucomicrobiales</taxon>
        <taxon>Verrucomicrobiaceae</taxon>
        <taxon>Roseimicrobium</taxon>
    </lineage>
</organism>
<reference evidence="3 4" key="1">
    <citation type="submission" date="2018-06" db="EMBL/GenBank/DDBJ databases">
        <title>Genomic Encyclopedia of Type Strains, Phase IV (KMG-IV): sequencing the most valuable type-strain genomes for metagenomic binning, comparative biology and taxonomic classification.</title>
        <authorList>
            <person name="Goeker M."/>
        </authorList>
    </citation>
    <scope>NUCLEOTIDE SEQUENCE [LARGE SCALE GENOMIC DNA]</scope>
    <source>
        <strain evidence="3 4">DSM 25532</strain>
    </source>
</reference>